<evidence type="ECO:0000313" key="3">
    <source>
        <dbReference type="Proteomes" id="UP000075886"/>
    </source>
</evidence>
<dbReference type="EMBL" id="AXCN02000191">
    <property type="status" value="NOT_ANNOTATED_CDS"/>
    <property type="molecule type" value="Genomic_DNA"/>
</dbReference>
<keyword evidence="1" id="KW-0472">Membrane</keyword>
<feature type="transmembrane region" description="Helical" evidence="1">
    <location>
        <begin position="36"/>
        <end position="57"/>
    </location>
</feature>
<keyword evidence="3" id="KW-1185">Reference proteome</keyword>
<dbReference type="EnsemblMetazoa" id="AFAF002649-RA">
    <property type="protein sequence ID" value="AFAF002649-PA"/>
    <property type="gene ID" value="AFAF002649"/>
</dbReference>
<sequence length="110" mass="12077">MEARALRLNALRTILSTELDPVQVFAVRWFGHSQTVVMKGSVAVAISVSVISCWMFAWRMHSSEFGDLMPAVALWFCEMFVVLPVSLSGRMPRQGGLFQGGTGWQLGATG</sequence>
<accession>A0A182Q420</accession>
<reference evidence="2" key="2">
    <citation type="submission" date="2020-05" db="UniProtKB">
        <authorList>
            <consortium name="EnsemblMetazoa"/>
        </authorList>
    </citation>
    <scope>IDENTIFICATION</scope>
    <source>
        <strain evidence="2">FAR1</strain>
    </source>
</reference>
<evidence type="ECO:0000256" key="1">
    <source>
        <dbReference type="SAM" id="Phobius"/>
    </source>
</evidence>
<dbReference type="VEuPathDB" id="VectorBase:AFAF002649"/>
<evidence type="ECO:0000313" key="2">
    <source>
        <dbReference type="EnsemblMetazoa" id="AFAF002649-PA"/>
    </source>
</evidence>
<protein>
    <submittedName>
        <fullName evidence="2">Uncharacterized protein</fullName>
    </submittedName>
</protein>
<feature type="transmembrane region" description="Helical" evidence="1">
    <location>
        <begin position="69"/>
        <end position="87"/>
    </location>
</feature>
<proteinExistence type="predicted"/>
<name>A0A182Q420_9DIPT</name>
<dbReference type="Proteomes" id="UP000075886">
    <property type="component" value="Unassembled WGS sequence"/>
</dbReference>
<keyword evidence="1" id="KW-1133">Transmembrane helix</keyword>
<keyword evidence="1" id="KW-0812">Transmembrane</keyword>
<dbReference type="AlphaFoldDB" id="A0A182Q420"/>
<reference evidence="3" key="1">
    <citation type="submission" date="2014-01" db="EMBL/GenBank/DDBJ databases">
        <title>The Genome Sequence of Anopheles farauti FAR1 (V2).</title>
        <authorList>
            <consortium name="The Broad Institute Genomics Platform"/>
            <person name="Neafsey D.E."/>
            <person name="Besansky N."/>
            <person name="Howell P."/>
            <person name="Walton C."/>
            <person name="Young S.K."/>
            <person name="Zeng Q."/>
            <person name="Gargeya S."/>
            <person name="Fitzgerald M."/>
            <person name="Haas B."/>
            <person name="Abouelleil A."/>
            <person name="Allen A.W."/>
            <person name="Alvarado L."/>
            <person name="Arachchi H.M."/>
            <person name="Berlin A.M."/>
            <person name="Chapman S.B."/>
            <person name="Gainer-Dewar J."/>
            <person name="Goldberg J."/>
            <person name="Griggs A."/>
            <person name="Gujja S."/>
            <person name="Hansen M."/>
            <person name="Howarth C."/>
            <person name="Imamovic A."/>
            <person name="Ireland A."/>
            <person name="Larimer J."/>
            <person name="McCowan C."/>
            <person name="Murphy C."/>
            <person name="Pearson M."/>
            <person name="Poon T.W."/>
            <person name="Priest M."/>
            <person name="Roberts A."/>
            <person name="Saif S."/>
            <person name="Shea T."/>
            <person name="Sisk P."/>
            <person name="Sykes S."/>
            <person name="Wortman J."/>
            <person name="Nusbaum C."/>
            <person name="Birren B."/>
        </authorList>
    </citation>
    <scope>NUCLEOTIDE SEQUENCE [LARGE SCALE GENOMIC DNA]</scope>
    <source>
        <strain evidence="3">FAR1</strain>
    </source>
</reference>
<organism evidence="2 3">
    <name type="scientific">Anopheles farauti</name>
    <dbReference type="NCBI Taxonomy" id="69004"/>
    <lineage>
        <taxon>Eukaryota</taxon>
        <taxon>Metazoa</taxon>
        <taxon>Ecdysozoa</taxon>
        <taxon>Arthropoda</taxon>
        <taxon>Hexapoda</taxon>
        <taxon>Insecta</taxon>
        <taxon>Pterygota</taxon>
        <taxon>Neoptera</taxon>
        <taxon>Endopterygota</taxon>
        <taxon>Diptera</taxon>
        <taxon>Nematocera</taxon>
        <taxon>Culicoidea</taxon>
        <taxon>Culicidae</taxon>
        <taxon>Anophelinae</taxon>
        <taxon>Anopheles</taxon>
    </lineage>
</organism>